<dbReference type="InterPro" id="IPR014790">
    <property type="entry name" value="MutL_C"/>
</dbReference>
<reference evidence="10" key="1">
    <citation type="submission" date="2015-09" db="EMBL/GenBank/DDBJ databases">
        <authorList>
            <person name="Bertelli C."/>
        </authorList>
    </citation>
    <scope>NUCLEOTIDE SEQUENCE [LARGE SCALE GENOMIC DNA]</scope>
    <source>
        <strain evidence="10">KNic</strain>
    </source>
</reference>
<dbReference type="SMART" id="SM01340">
    <property type="entry name" value="DNA_mis_repair"/>
    <property type="match status" value="1"/>
</dbReference>
<dbReference type="Gene3D" id="3.30.565.10">
    <property type="entry name" value="Histidine kinase-like ATPase, C-terminal domain"/>
    <property type="match status" value="1"/>
</dbReference>
<dbReference type="CDD" id="cd00782">
    <property type="entry name" value="MutL_Trans"/>
    <property type="match status" value="1"/>
</dbReference>
<dbReference type="RefSeq" id="WP_059059641.1">
    <property type="nucleotide sequence ID" value="NZ_LN879502.1"/>
</dbReference>
<dbReference type="HAMAP" id="MF_00149">
    <property type="entry name" value="DNA_mis_repair"/>
    <property type="match status" value="1"/>
</dbReference>
<evidence type="ECO:0000256" key="1">
    <source>
        <dbReference type="ARBA" id="ARBA00006082"/>
    </source>
</evidence>
<dbReference type="InterPro" id="IPR013507">
    <property type="entry name" value="DNA_mismatch_S5_2-like"/>
</dbReference>
<dbReference type="InterPro" id="IPR038973">
    <property type="entry name" value="MutL/Mlh/Pms-like"/>
</dbReference>
<comment type="similarity">
    <text evidence="1 6">Belongs to the DNA mismatch repair MutL/HexB family.</text>
</comment>
<keyword evidence="4 6" id="KW-0234">DNA repair</keyword>
<feature type="domain" description="DNA mismatch repair protein S5" evidence="8">
    <location>
        <begin position="222"/>
        <end position="340"/>
    </location>
</feature>
<comment type="function">
    <text evidence="5 6">This protein is involved in the repair of mismatches in DNA. It is required for dam-dependent methyl-directed DNA mismatch repair. May act as a 'molecular matchmaker', a protein that promotes the formation of a stable complex between two or more DNA-binding proteins in an ATP-dependent manner without itself being part of a final effector complex.</text>
</comment>
<evidence type="ECO:0000256" key="2">
    <source>
        <dbReference type="ARBA" id="ARBA00021975"/>
    </source>
</evidence>
<dbReference type="Proteomes" id="UP000069902">
    <property type="component" value="Chromosome cPNK"/>
</dbReference>
<dbReference type="InterPro" id="IPR014721">
    <property type="entry name" value="Ribsml_uS5_D2-typ_fold_subgr"/>
</dbReference>
<dbReference type="InterPro" id="IPR020667">
    <property type="entry name" value="DNA_mismatch_repair_MutL"/>
</dbReference>
<dbReference type="FunFam" id="3.30.565.10:FF:000003">
    <property type="entry name" value="DNA mismatch repair endonuclease MutL"/>
    <property type="match status" value="1"/>
</dbReference>
<proteinExistence type="inferred from homology"/>
<dbReference type="KEGG" id="pnl:PNK_0123"/>
<dbReference type="InterPro" id="IPR002099">
    <property type="entry name" value="MutL/Mlh/PMS"/>
</dbReference>
<dbReference type="STRING" id="389348.PNK_0123"/>
<evidence type="ECO:0000259" key="8">
    <source>
        <dbReference type="SMART" id="SM01340"/>
    </source>
</evidence>
<dbReference type="GO" id="GO:0016887">
    <property type="term" value="F:ATP hydrolysis activity"/>
    <property type="evidence" value="ECO:0007669"/>
    <property type="project" value="InterPro"/>
</dbReference>
<feature type="domain" description="MutL C-terminal dimerisation" evidence="7">
    <location>
        <begin position="465"/>
        <end position="604"/>
    </location>
</feature>
<gene>
    <name evidence="6 9" type="primary">mutL</name>
    <name evidence="9" type="ORF">PNK_0123</name>
</gene>
<evidence type="ECO:0000256" key="4">
    <source>
        <dbReference type="ARBA" id="ARBA00023204"/>
    </source>
</evidence>
<evidence type="ECO:0000256" key="6">
    <source>
        <dbReference type="HAMAP-Rule" id="MF_00149"/>
    </source>
</evidence>
<dbReference type="CDD" id="cd16926">
    <property type="entry name" value="HATPase_MutL-MLH-PMS-like"/>
    <property type="match status" value="1"/>
</dbReference>
<dbReference type="InterPro" id="IPR042120">
    <property type="entry name" value="MutL_C_dimsub"/>
</dbReference>
<dbReference type="SUPFAM" id="SSF55874">
    <property type="entry name" value="ATPase domain of HSP90 chaperone/DNA topoisomerase II/histidine kinase"/>
    <property type="match status" value="1"/>
</dbReference>
<dbReference type="GO" id="GO:0032300">
    <property type="term" value="C:mismatch repair complex"/>
    <property type="evidence" value="ECO:0007669"/>
    <property type="project" value="InterPro"/>
</dbReference>
<evidence type="ECO:0000256" key="3">
    <source>
        <dbReference type="ARBA" id="ARBA00022763"/>
    </source>
</evidence>
<dbReference type="SMART" id="SM00853">
    <property type="entry name" value="MutL_C"/>
    <property type="match status" value="1"/>
</dbReference>
<dbReference type="Gene3D" id="3.30.1370.100">
    <property type="entry name" value="MutL, C-terminal domain, regulatory subdomain"/>
    <property type="match status" value="1"/>
</dbReference>
<dbReference type="GO" id="GO:0006298">
    <property type="term" value="P:mismatch repair"/>
    <property type="evidence" value="ECO:0007669"/>
    <property type="project" value="UniProtKB-UniRule"/>
</dbReference>
<dbReference type="InterPro" id="IPR042121">
    <property type="entry name" value="MutL_C_regsub"/>
</dbReference>
<protein>
    <recommendedName>
        <fullName evidence="2 6">DNA mismatch repair protein MutL</fullName>
    </recommendedName>
</protein>
<dbReference type="AlphaFoldDB" id="A0A0U5EPI0"/>
<evidence type="ECO:0000259" key="7">
    <source>
        <dbReference type="SMART" id="SM00853"/>
    </source>
</evidence>
<evidence type="ECO:0000313" key="10">
    <source>
        <dbReference type="Proteomes" id="UP000069902"/>
    </source>
</evidence>
<dbReference type="Pfam" id="PF08676">
    <property type="entry name" value="MutL_C"/>
    <property type="match status" value="1"/>
</dbReference>
<dbReference type="GO" id="GO:0005524">
    <property type="term" value="F:ATP binding"/>
    <property type="evidence" value="ECO:0007669"/>
    <property type="project" value="InterPro"/>
</dbReference>
<dbReference type="InParanoid" id="A0A0U5EPI0"/>
<keyword evidence="3 6" id="KW-0227">DNA damage</keyword>
<dbReference type="PANTHER" id="PTHR10073">
    <property type="entry name" value="DNA MISMATCH REPAIR PROTEIN MLH, PMS, MUTL"/>
    <property type="match status" value="1"/>
</dbReference>
<keyword evidence="10" id="KW-1185">Reference proteome</keyword>
<dbReference type="Gene3D" id="3.30.1540.20">
    <property type="entry name" value="MutL, C-terminal domain, dimerisation subdomain"/>
    <property type="match status" value="1"/>
</dbReference>
<evidence type="ECO:0000256" key="5">
    <source>
        <dbReference type="ARBA" id="ARBA00056874"/>
    </source>
</evidence>
<dbReference type="SUPFAM" id="SSF54211">
    <property type="entry name" value="Ribosomal protein S5 domain 2-like"/>
    <property type="match status" value="1"/>
</dbReference>
<dbReference type="InterPro" id="IPR020568">
    <property type="entry name" value="Ribosomal_Su5_D2-typ_SF"/>
</dbReference>
<dbReference type="NCBIfam" id="TIGR00585">
    <property type="entry name" value="mutl"/>
    <property type="match status" value="1"/>
</dbReference>
<dbReference type="PANTHER" id="PTHR10073:SF12">
    <property type="entry name" value="DNA MISMATCH REPAIR PROTEIN MLH1"/>
    <property type="match status" value="1"/>
</dbReference>
<dbReference type="SUPFAM" id="SSF118116">
    <property type="entry name" value="DNA mismatch repair protein MutL"/>
    <property type="match status" value="1"/>
</dbReference>
<name>A0A0U5EPI0_9BACT</name>
<dbReference type="Pfam" id="PF01119">
    <property type="entry name" value="DNA_mis_repair"/>
    <property type="match status" value="1"/>
</dbReference>
<accession>A0A0U5EPI0</accession>
<dbReference type="GO" id="GO:0140664">
    <property type="term" value="F:ATP-dependent DNA damage sensor activity"/>
    <property type="evidence" value="ECO:0007669"/>
    <property type="project" value="InterPro"/>
</dbReference>
<dbReference type="PATRIC" id="fig|389348.3.peg.144"/>
<dbReference type="Pfam" id="PF13589">
    <property type="entry name" value="HATPase_c_3"/>
    <property type="match status" value="1"/>
</dbReference>
<organism evidence="9 10">
    <name type="scientific">Candidatus Protochlamydia naegleriophila</name>
    <dbReference type="NCBI Taxonomy" id="389348"/>
    <lineage>
        <taxon>Bacteria</taxon>
        <taxon>Pseudomonadati</taxon>
        <taxon>Chlamydiota</taxon>
        <taxon>Chlamydiia</taxon>
        <taxon>Parachlamydiales</taxon>
        <taxon>Parachlamydiaceae</taxon>
        <taxon>Candidatus Protochlamydia</taxon>
    </lineage>
</organism>
<dbReference type="GO" id="GO:0030983">
    <property type="term" value="F:mismatched DNA binding"/>
    <property type="evidence" value="ECO:0007669"/>
    <property type="project" value="InterPro"/>
</dbReference>
<sequence>MSFSSKIRVLSDQAINQIAAGEVIENPASVVKELVENSIDAGSTDICIEIQGGGRQLIRISDNGSGMFPDDALLSLERHATSKIREAGDIQDILTMGFRGEAIPSIASISKFTLLTCPQSEDKSLTGTLILVDGGRILSHSPAARSPGTTIEVKSLFFNVPVRRKFQRSPNYDTQEIVKIITSLALGHPTIQFELISDQKSLLKTPPISHDNSFQDLLFKRIECLLGKEFASALCPVSFSQAPYELQGFIGLPSVHKPNRTGQYLFINQRAVYSPLIGVAVREGYGTMLGTNRYPVFILHLNLPGAFLDVNVHPQKKEVRLRQEQKLKETLIEAVQSALRQEGSSFTDIAIKAEESDVFSSIANSYASLLSPFSNAATSFHVQEEEWEYKANPIEPHTSTPNSSPSFIPSFSPIPQVTLAEPTIRTRVIPPKEEPPALLASLVNKAPPRVAFPLLGYIILDSFSIEGAHAATMIKKESGGLCLLNQKAAYARITYEKLLKRASLAIQSLLIPLTLQFSAPETALLKEYLEPLNQLGFSIREFGDQTFVLDAFPTVIKQEEIETYLLNMIQDLLTRQETRQLQIKMEEKLALAACRASLPKTKRLTNEEAQGLVDQLFACQNPYQCPMGTQILSYLSPDELATFFVS</sequence>
<dbReference type="Gene3D" id="3.30.230.10">
    <property type="match status" value="1"/>
</dbReference>
<dbReference type="EMBL" id="LN879502">
    <property type="protein sequence ID" value="CUI15761.1"/>
    <property type="molecule type" value="Genomic_DNA"/>
</dbReference>
<evidence type="ECO:0000313" key="9">
    <source>
        <dbReference type="EMBL" id="CUI15761.1"/>
    </source>
</evidence>
<dbReference type="FunCoup" id="A0A0U5EPI0">
    <property type="interactions" value="220"/>
</dbReference>
<dbReference type="InterPro" id="IPR036890">
    <property type="entry name" value="HATPase_C_sf"/>
</dbReference>
<dbReference type="InterPro" id="IPR037198">
    <property type="entry name" value="MutL_C_sf"/>
</dbReference>